<name>A0A9P9F575_9HYPO</name>
<reference evidence="2" key="1">
    <citation type="journal article" date="2021" name="Nat. Commun.">
        <title>Genetic determinants of endophytism in the Arabidopsis root mycobiome.</title>
        <authorList>
            <person name="Mesny F."/>
            <person name="Miyauchi S."/>
            <person name="Thiergart T."/>
            <person name="Pickel B."/>
            <person name="Atanasova L."/>
            <person name="Karlsson M."/>
            <person name="Huettel B."/>
            <person name="Barry K.W."/>
            <person name="Haridas S."/>
            <person name="Chen C."/>
            <person name="Bauer D."/>
            <person name="Andreopoulos W."/>
            <person name="Pangilinan J."/>
            <person name="LaButti K."/>
            <person name="Riley R."/>
            <person name="Lipzen A."/>
            <person name="Clum A."/>
            <person name="Drula E."/>
            <person name="Henrissat B."/>
            <person name="Kohler A."/>
            <person name="Grigoriev I.V."/>
            <person name="Martin F.M."/>
            <person name="Hacquard S."/>
        </authorList>
    </citation>
    <scope>NUCLEOTIDE SEQUENCE</scope>
    <source>
        <strain evidence="2">MPI-CAGE-AT-0147</strain>
    </source>
</reference>
<feature type="region of interest" description="Disordered" evidence="1">
    <location>
        <begin position="1"/>
        <end position="81"/>
    </location>
</feature>
<feature type="compositionally biased region" description="Basic and acidic residues" evidence="1">
    <location>
        <begin position="56"/>
        <end position="81"/>
    </location>
</feature>
<dbReference type="EMBL" id="JAGMUV010000006">
    <property type="protein sequence ID" value="KAH7153339.1"/>
    <property type="molecule type" value="Genomic_DNA"/>
</dbReference>
<protein>
    <submittedName>
        <fullName evidence="2">Uncharacterized protein</fullName>
    </submittedName>
</protein>
<comment type="caution">
    <text evidence="2">The sequence shown here is derived from an EMBL/GenBank/DDBJ whole genome shotgun (WGS) entry which is preliminary data.</text>
</comment>
<feature type="compositionally biased region" description="Low complexity" evidence="1">
    <location>
        <begin position="1"/>
        <end position="15"/>
    </location>
</feature>
<accession>A0A9P9F575</accession>
<dbReference type="OrthoDB" id="5090487at2759"/>
<evidence type="ECO:0000313" key="3">
    <source>
        <dbReference type="Proteomes" id="UP000738349"/>
    </source>
</evidence>
<dbReference type="AlphaFoldDB" id="A0A9P9F575"/>
<organism evidence="2 3">
    <name type="scientific">Dactylonectria macrodidyma</name>
    <dbReference type="NCBI Taxonomy" id="307937"/>
    <lineage>
        <taxon>Eukaryota</taxon>
        <taxon>Fungi</taxon>
        <taxon>Dikarya</taxon>
        <taxon>Ascomycota</taxon>
        <taxon>Pezizomycotina</taxon>
        <taxon>Sordariomycetes</taxon>
        <taxon>Hypocreomycetidae</taxon>
        <taxon>Hypocreales</taxon>
        <taxon>Nectriaceae</taxon>
        <taxon>Dactylonectria</taxon>
    </lineage>
</organism>
<gene>
    <name evidence="2" type="ORF">EDB81DRAFT_592402</name>
</gene>
<evidence type="ECO:0000256" key="1">
    <source>
        <dbReference type="SAM" id="MobiDB-lite"/>
    </source>
</evidence>
<evidence type="ECO:0000313" key="2">
    <source>
        <dbReference type="EMBL" id="KAH7153339.1"/>
    </source>
</evidence>
<feature type="non-terminal residue" evidence="2">
    <location>
        <position position="170"/>
    </location>
</feature>
<proteinExistence type="predicted"/>
<sequence>SRNSQHSHQSSGSSQNPWTPSTYGTYILPLETPGDYRTTDPTDHRHHGPLQPPYDSTRRVDQPRRSEQHHRSGERTQEKRTLDKFVIDVVDNSRGSLRCKHGNRYPIVLSSTSSIASILSFLAPDRRRTKVVVHWNDGDREPLDDRVPLEEVRRCAKHLEVKESKQVHWK</sequence>
<dbReference type="Proteomes" id="UP000738349">
    <property type="component" value="Unassembled WGS sequence"/>
</dbReference>
<keyword evidence="3" id="KW-1185">Reference proteome</keyword>
<feature type="non-terminal residue" evidence="2">
    <location>
        <position position="1"/>
    </location>
</feature>